<name>A0ABR3VHF4_HUMIN</name>
<accession>A0ABR3VHF4</accession>
<feature type="compositionally biased region" description="Low complexity" evidence="1">
    <location>
        <begin position="18"/>
        <end position="34"/>
    </location>
</feature>
<organism evidence="2 3">
    <name type="scientific">Humicola insolens</name>
    <name type="common">Soft-rot fungus</name>
    <dbReference type="NCBI Taxonomy" id="85995"/>
    <lineage>
        <taxon>Eukaryota</taxon>
        <taxon>Fungi</taxon>
        <taxon>Dikarya</taxon>
        <taxon>Ascomycota</taxon>
        <taxon>Pezizomycotina</taxon>
        <taxon>Sordariomycetes</taxon>
        <taxon>Sordariomycetidae</taxon>
        <taxon>Sordariales</taxon>
        <taxon>Chaetomiaceae</taxon>
        <taxon>Mycothermus</taxon>
    </lineage>
</organism>
<proteinExistence type="predicted"/>
<evidence type="ECO:0008006" key="4">
    <source>
        <dbReference type="Google" id="ProtNLM"/>
    </source>
</evidence>
<dbReference type="EMBL" id="JAZGSY010000081">
    <property type="protein sequence ID" value="KAL1841274.1"/>
    <property type="molecule type" value="Genomic_DNA"/>
</dbReference>
<reference evidence="2 3" key="1">
    <citation type="journal article" date="2024" name="Commun. Biol.">
        <title>Comparative genomic analysis of thermophilic fungi reveals convergent evolutionary adaptations and gene losses.</title>
        <authorList>
            <person name="Steindorff A.S."/>
            <person name="Aguilar-Pontes M.V."/>
            <person name="Robinson A.J."/>
            <person name="Andreopoulos B."/>
            <person name="LaButti K."/>
            <person name="Kuo A."/>
            <person name="Mondo S."/>
            <person name="Riley R."/>
            <person name="Otillar R."/>
            <person name="Haridas S."/>
            <person name="Lipzen A."/>
            <person name="Grimwood J."/>
            <person name="Schmutz J."/>
            <person name="Clum A."/>
            <person name="Reid I.D."/>
            <person name="Moisan M.C."/>
            <person name="Butler G."/>
            <person name="Nguyen T.T.M."/>
            <person name="Dewar K."/>
            <person name="Conant G."/>
            <person name="Drula E."/>
            <person name="Henrissat B."/>
            <person name="Hansel C."/>
            <person name="Singer S."/>
            <person name="Hutchinson M.I."/>
            <person name="de Vries R.P."/>
            <person name="Natvig D.O."/>
            <person name="Powell A.J."/>
            <person name="Tsang A."/>
            <person name="Grigoriev I.V."/>
        </authorList>
    </citation>
    <scope>NUCLEOTIDE SEQUENCE [LARGE SCALE GENOMIC DNA]</scope>
    <source>
        <strain evidence="2 3">CBS 620.91</strain>
    </source>
</reference>
<protein>
    <recommendedName>
        <fullName evidence="4">Conidiation-specific protein 8</fullName>
    </recommendedName>
</protein>
<evidence type="ECO:0000256" key="1">
    <source>
        <dbReference type="SAM" id="MobiDB-lite"/>
    </source>
</evidence>
<gene>
    <name evidence="2" type="ORF">VTJ49DRAFT_7276</name>
</gene>
<sequence length="106" mass="11683">MADNMPAPNEFRAGRADSTSSTSSTSSVTRRMSTGAATAPPPFRSSQHLFESLEAQKRKNDPVSMARRQSINEQKPAPGFIGRMWNKYVYLILSTTCPSMNNRTLG</sequence>
<evidence type="ECO:0000313" key="2">
    <source>
        <dbReference type="EMBL" id="KAL1841274.1"/>
    </source>
</evidence>
<keyword evidence="3" id="KW-1185">Reference proteome</keyword>
<comment type="caution">
    <text evidence="2">The sequence shown here is derived from an EMBL/GenBank/DDBJ whole genome shotgun (WGS) entry which is preliminary data.</text>
</comment>
<dbReference type="Proteomes" id="UP001583172">
    <property type="component" value="Unassembled WGS sequence"/>
</dbReference>
<feature type="region of interest" description="Disordered" evidence="1">
    <location>
        <begin position="1"/>
        <end position="78"/>
    </location>
</feature>
<evidence type="ECO:0000313" key="3">
    <source>
        <dbReference type="Proteomes" id="UP001583172"/>
    </source>
</evidence>